<feature type="repeat" description="ANK" evidence="3">
    <location>
        <begin position="307"/>
        <end position="336"/>
    </location>
</feature>
<feature type="compositionally biased region" description="Low complexity" evidence="5">
    <location>
        <begin position="180"/>
        <end position="196"/>
    </location>
</feature>
<dbReference type="GeneID" id="63792840"/>
<name>A0A364KVM8_TALAM</name>
<evidence type="ECO:0000313" key="6">
    <source>
        <dbReference type="EMBL" id="RAO67612.1"/>
    </source>
</evidence>
<dbReference type="Gene3D" id="1.25.40.20">
    <property type="entry name" value="Ankyrin repeat-containing domain"/>
    <property type="match status" value="1"/>
</dbReference>
<keyword evidence="7" id="KW-1185">Reference proteome</keyword>
<protein>
    <submittedName>
        <fullName evidence="6">Uncharacterized protein</fullName>
    </submittedName>
</protein>
<dbReference type="PANTHER" id="PTHR24171">
    <property type="entry name" value="ANKYRIN REPEAT DOMAIN-CONTAINING PROTEIN 39-RELATED"/>
    <property type="match status" value="1"/>
</dbReference>
<evidence type="ECO:0000256" key="1">
    <source>
        <dbReference type="ARBA" id="ARBA00022737"/>
    </source>
</evidence>
<dbReference type="AlphaFoldDB" id="A0A364KVM8"/>
<dbReference type="EMBL" id="MIKG01000006">
    <property type="protein sequence ID" value="RAO67612.1"/>
    <property type="molecule type" value="Genomic_DNA"/>
</dbReference>
<feature type="region of interest" description="Disordered" evidence="5">
    <location>
        <begin position="93"/>
        <end position="122"/>
    </location>
</feature>
<feature type="region of interest" description="Disordered" evidence="5">
    <location>
        <begin position="1"/>
        <end position="42"/>
    </location>
</feature>
<dbReference type="RefSeq" id="XP_040732128.1">
    <property type="nucleotide sequence ID" value="XM_040875901.1"/>
</dbReference>
<dbReference type="OrthoDB" id="194358at2759"/>
<dbReference type="SUPFAM" id="SSF48403">
    <property type="entry name" value="Ankyrin repeat"/>
    <property type="match status" value="1"/>
</dbReference>
<feature type="region of interest" description="Disordered" evidence="5">
    <location>
        <begin position="170"/>
        <end position="196"/>
    </location>
</feature>
<keyword evidence="1" id="KW-0677">Repeat</keyword>
<organism evidence="6 7">
    <name type="scientific">Talaromyces amestolkiae</name>
    <dbReference type="NCBI Taxonomy" id="1196081"/>
    <lineage>
        <taxon>Eukaryota</taxon>
        <taxon>Fungi</taxon>
        <taxon>Dikarya</taxon>
        <taxon>Ascomycota</taxon>
        <taxon>Pezizomycotina</taxon>
        <taxon>Eurotiomycetes</taxon>
        <taxon>Eurotiomycetidae</taxon>
        <taxon>Eurotiales</taxon>
        <taxon>Trichocomaceae</taxon>
        <taxon>Talaromyces</taxon>
        <taxon>Talaromyces sect. Talaromyces</taxon>
    </lineage>
</organism>
<gene>
    <name evidence="6" type="ORF">BHQ10_003624</name>
</gene>
<evidence type="ECO:0000313" key="7">
    <source>
        <dbReference type="Proteomes" id="UP000249363"/>
    </source>
</evidence>
<dbReference type="InterPro" id="IPR046347">
    <property type="entry name" value="bZIP_sf"/>
</dbReference>
<dbReference type="Pfam" id="PF12796">
    <property type="entry name" value="Ank_2"/>
    <property type="match status" value="1"/>
</dbReference>
<feature type="compositionally biased region" description="Polar residues" evidence="5">
    <location>
        <begin position="236"/>
        <end position="261"/>
    </location>
</feature>
<reference evidence="6 7" key="1">
    <citation type="journal article" date="2017" name="Biotechnol. Biofuels">
        <title>Differential beta-glucosidase expression as a function of carbon source availability in Talaromyces amestolkiae: a genomic and proteomic approach.</title>
        <authorList>
            <person name="de Eugenio L.I."/>
            <person name="Mendez-Liter J.A."/>
            <person name="Nieto-Dominguez M."/>
            <person name="Alonso L."/>
            <person name="Gil-Munoz J."/>
            <person name="Barriuso J."/>
            <person name="Prieto A."/>
            <person name="Martinez M.J."/>
        </authorList>
    </citation>
    <scope>NUCLEOTIDE SEQUENCE [LARGE SCALE GENOMIC DNA]</scope>
    <source>
        <strain evidence="6 7">CIB</strain>
    </source>
</reference>
<dbReference type="STRING" id="1196081.A0A364KVM8"/>
<dbReference type="SUPFAM" id="SSF57959">
    <property type="entry name" value="Leucine zipper domain"/>
    <property type="match status" value="1"/>
</dbReference>
<dbReference type="PROSITE" id="PS50088">
    <property type="entry name" value="ANK_REPEAT"/>
    <property type="match status" value="1"/>
</dbReference>
<evidence type="ECO:0000256" key="2">
    <source>
        <dbReference type="ARBA" id="ARBA00023043"/>
    </source>
</evidence>
<dbReference type="CDD" id="cd14688">
    <property type="entry name" value="bZIP_YAP"/>
    <property type="match status" value="1"/>
</dbReference>
<dbReference type="Proteomes" id="UP000249363">
    <property type="component" value="Unassembled WGS sequence"/>
</dbReference>
<dbReference type="GO" id="GO:0003700">
    <property type="term" value="F:DNA-binding transcription factor activity"/>
    <property type="evidence" value="ECO:0007669"/>
    <property type="project" value="InterPro"/>
</dbReference>
<dbReference type="InterPro" id="IPR036770">
    <property type="entry name" value="Ankyrin_rpt-contain_sf"/>
</dbReference>
<accession>A0A364KVM8</accession>
<sequence length="336" mass="36652">MESPVTTPLPVESSTPSPAYTGRRRAGRPKANSYNDLMKPGESWGELADATERRKIQNRLAQRAYRRNLRDRTKEVELLKNEVKTLHQAISVTTTSSNASESSEKRALAPSQGSLSPGSRDFTAEWDLKNSTRIDKWSDTISQNQDMLDDCLIWPSDLDQGFDDCFQRPEESAVTSNPISVHASKGSGDSSSSDLSAAMSTYSTSANTMGWLESGIYETFQGHELNDAINFSHPPSSASMTAIDSPVLSPTSSPIRQSKSLPSGAKLDRDRDADEPLIHIAIARGTINTLKLLLKTYPISVNKRDKAGYTPLQRAVISGKTDMVALLIEHGADPGP</sequence>
<keyword evidence="2 3" id="KW-0040">ANK repeat</keyword>
<feature type="coiled-coil region" evidence="4">
    <location>
        <begin position="62"/>
        <end position="89"/>
    </location>
</feature>
<evidence type="ECO:0000256" key="5">
    <source>
        <dbReference type="SAM" id="MobiDB-lite"/>
    </source>
</evidence>
<evidence type="ECO:0000256" key="4">
    <source>
        <dbReference type="SAM" id="Coils"/>
    </source>
</evidence>
<keyword evidence="4" id="KW-0175">Coiled coil</keyword>
<evidence type="ECO:0000256" key="3">
    <source>
        <dbReference type="PROSITE-ProRule" id="PRU00023"/>
    </source>
</evidence>
<comment type="caution">
    <text evidence="6">The sequence shown here is derived from an EMBL/GenBank/DDBJ whole genome shotgun (WGS) entry which is preliminary data.</text>
</comment>
<feature type="region of interest" description="Disordered" evidence="5">
    <location>
        <begin position="236"/>
        <end position="269"/>
    </location>
</feature>
<dbReference type="PROSITE" id="PS50297">
    <property type="entry name" value="ANK_REP_REGION"/>
    <property type="match status" value="1"/>
</dbReference>
<dbReference type="SMART" id="SM00248">
    <property type="entry name" value="ANK"/>
    <property type="match status" value="2"/>
</dbReference>
<proteinExistence type="predicted"/>
<dbReference type="InterPro" id="IPR002110">
    <property type="entry name" value="Ankyrin_rpt"/>
</dbReference>
<feature type="compositionally biased region" description="Polar residues" evidence="5">
    <location>
        <begin position="1"/>
        <end position="18"/>
    </location>
</feature>